<evidence type="ECO:0000256" key="1">
    <source>
        <dbReference type="ARBA" id="ARBA00023015"/>
    </source>
</evidence>
<evidence type="ECO:0000256" key="2">
    <source>
        <dbReference type="ARBA" id="ARBA00023125"/>
    </source>
</evidence>
<gene>
    <name evidence="5" type="ORF">OMP40_21190</name>
</gene>
<dbReference type="SUPFAM" id="SSF46689">
    <property type="entry name" value="Homeodomain-like"/>
    <property type="match status" value="1"/>
</dbReference>
<dbReference type="PROSITE" id="PS01124">
    <property type="entry name" value="HTH_ARAC_FAMILY_2"/>
    <property type="match status" value="1"/>
</dbReference>
<dbReference type="InterPro" id="IPR003313">
    <property type="entry name" value="AraC-bd"/>
</dbReference>
<dbReference type="PANTHER" id="PTHR46796">
    <property type="entry name" value="HTH-TYPE TRANSCRIPTIONAL ACTIVATOR RHAS-RELATED"/>
    <property type="match status" value="1"/>
</dbReference>
<reference evidence="5" key="1">
    <citation type="submission" date="2022-10" db="EMBL/GenBank/DDBJ databases">
        <title>Comparative genomic analysis of Cohnella hashimotonis sp. nov., isolated from the International Space Station.</title>
        <authorList>
            <person name="Simpson A."/>
            <person name="Venkateswaran K."/>
        </authorList>
    </citation>
    <scope>NUCLEOTIDE SEQUENCE</scope>
    <source>
        <strain evidence="5">DSM 28161</strain>
    </source>
</reference>
<dbReference type="SUPFAM" id="SSF51215">
    <property type="entry name" value="Regulatory protein AraC"/>
    <property type="match status" value="1"/>
</dbReference>
<evidence type="ECO:0000259" key="4">
    <source>
        <dbReference type="PROSITE" id="PS01124"/>
    </source>
</evidence>
<dbReference type="Gene3D" id="2.60.120.10">
    <property type="entry name" value="Jelly Rolls"/>
    <property type="match status" value="1"/>
</dbReference>
<dbReference type="InterPro" id="IPR009057">
    <property type="entry name" value="Homeodomain-like_sf"/>
</dbReference>
<accession>A0A9X4QUP3</accession>
<dbReference type="InterPro" id="IPR050204">
    <property type="entry name" value="AraC_XylS_family_regulators"/>
</dbReference>
<protein>
    <submittedName>
        <fullName evidence="5">AraC family transcriptional regulator</fullName>
    </submittedName>
</protein>
<evidence type="ECO:0000313" key="5">
    <source>
        <dbReference type="EMBL" id="MDG0811603.1"/>
    </source>
</evidence>
<name>A0A9X4QUP3_9BACL</name>
<evidence type="ECO:0000313" key="6">
    <source>
        <dbReference type="Proteomes" id="UP001153404"/>
    </source>
</evidence>
<dbReference type="EMBL" id="JAPDIA010000007">
    <property type="protein sequence ID" value="MDG0811603.1"/>
    <property type="molecule type" value="Genomic_DNA"/>
</dbReference>
<keyword evidence="2" id="KW-0238">DNA-binding</keyword>
<dbReference type="Proteomes" id="UP001153404">
    <property type="component" value="Unassembled WGS sequence"/>
</dbReference>
<organism evidence="5 6">
    <name type="scientific">Cohnella rhizosphaerae</name>
    <dbReference type="NCBI Taxonomy" id="1457232"/>
    <lineage>
        <taxon>Bacteria</taxon>
        <taxon>Bacillati</taxon>
        <taxon>Bacillota</taxon>
        <taxon>Bacilli</taxon>
        <taxon>Bacillales</taxon>
        <taxon>Paenibacillaceae</taxon>
        <taxon>Cohnella</taxon>
    </lineage>
</organism>
<dbReference type="InterPro" id="IPR037923">
    <property type="entry name" value="HTH-like"/>
</dbReference>
<evidence type="ECO:0000256" key="3">
    <source>
        <dbReference type="ARBA" id="ARBA00023163"/>
    </source>
</evidence>
<keyword evidence="6" id="KW-1185">Reference proteome</keyword>
<keyword evidence="3" id="KW-0804">Transcription</keyword>
<dbReference type="Gene3D" id="1.10.10.60">
    <property type="entry name" value="Homeodomain-like"/>
    <property type="match status" value="1"/>
</dbReference>
<dbReference type="InterPro" id="IPR018060">
    <property type="entry name" value="HTH_AraC"/>
</dbReference>
<dbReference type="RefSeq" id="WP_277534322.1">
    <property type="nucleotide sequence ID" value="NZ_JAPDIA010000007.1"/>
</dbReference>
<keyword evidence="1" id="KW-0805">Transcription regulation</keyword>
<dbReference type="GO" id="GO:0003700">
    <property type="term" value="F:DNA-binding transcription factor activity"/>
    <property type="evidence" value="ECO:0007669"/>
    <property type="project" value="InterPro"/>
</dbReference>
<feature type="domain" description="HTH araC/xylS-type" evidence="4">
    <location>
        <begin position="196"/>
        <end position="294"/>
    </location>
</feature>
<dbReference type="GO" id="GO:0043565">
    <property type="term" value="F:sequence-specific DNA binding"/>
    <property type="evidence" value="ECO:0007669"/>
    <property type="project" value="InterPro"/>
</dbReference>
<dbReference type="AlphaFoldDB" id="A0A9X4QUP3"/>
<dbReference type="Pfam" id="PF02311">
    <property type="entry name" value="AraC_binding"/>
    <property type="match status" value="1"/>
</dbReference>
<sequence length="298" mass="33229">MELRIGWEALNPVVSYANRLACGPGFAFGPRFVRDHQFIYTAEGKGKAEIGGSVYGAGPGDLFYYGPGVPHRFEADDETPFVLYGLHFAPVGELPATGAVPYELPVDIRRGSDLPPVAEARLVLGDAAGGFAVPEHIALPPAFAEPFFASAAQYFRMADALHHLRGRALLVRFLTELHERIRQARAEQDPAASLLETVRTRLREQAGESYRREWLSAWTHYHENHAAALFGRLYGQSPHEYFLGCKLELAKQLLADENLSVLETSERLHFGSVHHFTRLFKRRVGCAPGAYRRMGRMV</sequence>
<comment type="caution">
    <text evidence="5">The sequence shown here is derived from an EMBL/GenBank/DDBJ whole genome shotgun (WGS) entry which is preliminary data.</text>
</comment>
<dbReference type="SMART" id="SM00342">
    <property type="entry name" value="HTH_ARAC"/>
    <property type="match status" value="1"/>
</dbReference>
<proteinExistence type="predicted"/>
<dbReference type="InterPro" id="IPR014710">
    <property type="entry name" value="RmlC-like_jellyroll"/>
</dbReference>
<dbReference type="Pfam" id="PF12833">
    <property type="entry name" value="HTH_18"/>
    <property type="match status" value="1"/>
</dbReference>